<dbReference type="Pfam" id="PF01073">
    <property type="entry name" value="3Beta_HSD"/>
    <property type="match status" value="1"/>
</dbReference>
<keyword evidence="3" id="KW-1185">Reference proteome</keyword>
<comment type="caution">
    <text evidence="2">The sequence shown here is derived from an EMBL/GenBank/DDBJ whole genome shotgun (WGS) entry which is preliminary data.</text>
</comment>
<organism evidence="2 3">
    <name type="scientific">Lepraria finkii</name>
    <dbReference type="NCBI Taxonomy" id="1340010"/>
    <lineage>
        <taxon>Eukaryota</taxon>
        <taxon>Fungi</taxon>
        <taxon>Dikarya</taxon>
        <taxon>Ascomycota</taxon>
        <taxon>Pezizomycotina</taxon>
        <taxon>Lecanoromycetes</taxon>
        <taxon>OSLEUM clade</taxon>
        <taxon>Lecanoromycetidae</taxon>
        <taxon>Lecanorales</taxon>
        <taxon>Lecanorineae</taxon>
        <taxon>Stereocaulaceae</taxon>
        <taxon>Lepraria</taxon>
    </lineage>
</organism>
<dbReference type="EMBL" id="JBHFEH010000022">
    <property type="protein sequence ID" value="KAL2053247.1"/>
    <property type="molecule type" value="Genomic_DNA"/>
</dbReference>
<evidence type="ECO:0000313" key="2">
    <source>
        <dbReference type="EMBL" id="KAL2053247.1"/>
    </source>
</evidence>
<dbReference type="Gene3D" id="3.40.50.720">
    <property type="entry name" value="NAD(P)-binding Rossmann-like Domain"/>
    <property type="match status" value="1"/>
</dbReference>
<dbReference type="Proteomes" id="UP001590951">
    <property type="component" value="Unassembled WGS sequence"/>
</dbReference>
<feature type="domain" description="3-beta hydroxysteroid dehydrogenase/isomerase" evidence="1">
    <location>
        <begin position="1"/>
        <end position="109"/>
    </location>
</feature>
<accession>A0ABR4B5V0</accession>
<dbReference type="InterPro" id="IPR002225">
    <property type="entry name" value="3Beta_OHSteriod_DH/Estase"/>
</dbReference>
<dbReference type="InterPro" id="IPR036291">
    <property type="entry name" value="NAD(P)-bd_dom_sf"/>
</dbReference>
<name>A0ABR4B5V0_9LECA</name>
<evidence type="ECO:0000313" key="3">
    <source>
        <dbReference type="Proteomes" id="UP001590951"/>
    </source>
</evidence>
<proteinExistence type="predicted"/>
<dbReference type="SUPFAM" id="SSF51735">
    <property type="entry name" value="NAD(P)-binding Rossmann-fold domains"/>
    <property type="match status" value="1"/>
</dbReference>
<protein>
    <recommendedName>
        <fullName evidence="1">3-beta hydroxysteroid dehydrogenase/isomerase domain-containing protein</fullName>
    </recommendedName>
</protein>
<evidence type="ECO:0000259" key="1">
    <source>
        <dbReference type="Pfam" id="PF01073"/>
    </source>
</evidence>
<reference evidence="2 3" key="1">
    <citation type="submission" date="2024-09" db="EMBL/GenBank/DDBJ databases">
        <title>Rethinking Asexuality: The Enigmatic Case of Functional Sexual Genes in Lepraria (Stereocaulaceae).</title>
        <authorList>
            <person name="Doellman M."/>
            <person name="Sun Y."/>
            <person name="Barcenas-Pena A."/>
            <person name="Lumbsch H.T."/>
            <person name="Grewe F."/>
        </authorList>
    </citation>
    <scope>NUCLEOTIDE SEQUENCE [LARGE SCALE GENOMIC DNA]</scope>
    <source>
        <strain evidence="2 3">Grewe 0041</strain>
    </source>
</reference>
<gene>
    <name evidence="2" type="ORF">ABVK25_006572</name>
</gene>
<sequence length="127" mass="13810">MVLKANKPAQGNDGSGLLTACIRPPIVYGERDLLSISASLEALEKKQTGFQLGDGSNMWDFASADNVVMAHVLLAKASLARHGDPSAPRVDGEAFNVTDGERQRFWDFPEQYGRLLAGKHSPTKVRE</sequence>